<dbReference type="Proteomes" id="UP000595942">
    <property type="component" value="Chromosome"/>
</dbReference>
<dbReference type="EMBL" id="RQTE01000074">
    <property type="protein sequence ID" value="RZI03112.1"/>
    <property type="molecule type" value="Genomic_DNA"/>
</dbReference>
<evidence type="ECO:0000256" key="4">
    <source>
        <dbReference type="ARBA" id="ARBA00022912"/>
    </source>
</evidence>
<gene>
    <name evidence="12" type="ORF">EIG99_04405</name>
    <name evidence="11" type="ORF">I6J05_06390</name>
</gene>
<evidence type="ECO:0000313" key="11">
    <source>
        <dbReference type="EMBL" id="QQS83905.1"/>
    </source>
</evidence>
<sequence length="141" mass="16226">MKIIFVCTGNTCRSPMAESIAKKLLPEHTIESRGLFAMDGQAPSMYTKEILAKENFDAPTMAEQWRDSDTNADLILTMTASHKQQLEMMYPQSLPIYTLYEYAKQNGEVSDPIGGSYSDYQNVYKELYYLITELKHRIEFM</sequence>
<evidence type="ECO:0000256" key="3">
    <source>
        <dbReference type="ARBA" id="ARBA00022801"/>
    </source>
</evidence>
<evidence type="ECO:0000256" key="6">
    <source>
        <dbReference type="ARBA" id="ARBA00040312"/>
    </source>
</evidence>
<evidence type="ECO:0000313" key="12">
    <source>
        <dbReference type="EMBL" id="RZI03112.1"/>
    </source>
</evidence>
<name>A0A143PDK8_9STAP</name>
<reference evidence="12 13" key="1">
    <citation type="submission" date="2018-11" db="EMBL/GenBank/DDBJ databases">
        <title>Genomic profiling of Staphylococcus species from a Poultry farm system in KwaZulu-Natal, South Africa.</title>
        <authorList>
            <person name="Amoako D.G."/>
            <person name="Somboro A.M."/>
            <person name="Abia A.L.K."/>
            <person name="Bester L.A."/>
            <person name="Essack S.Y."/>
        </authorList>
    </citation>
    <scope>NUCLEOTIDE SEQUENCE [LARGE SCALE GENOMIC DNA]</scope>
    <source>
        <strain evidence="12 13">SA11</strain>
    </source>
</reference>
<evidence type="ECO:0000256" key="5">
    <source>
        <dbReference type="ARBA" id="ARBA00037193"/>
    </source>
</evidence>
<dbReference type="Gene3D" id="3.40.50.2300">
    <property type="match status" value="1"/>
</dbReference>
<dbReference type="RefSeq" id="WP_047132338.1">
    <property type="nucleotide sequence ID" value="NZ_CP015114.1"/>
</dbReference>
<feature type="active site" description="Nucleophile" evidence="9">
    <location>
        <position position="13"/>
    </location>
</feature>
<feature type="active site" description="Nucleophile" evidence="9">
    <location>
        <position position="7"/>
    </location>
</feature>
<organism evidence="12 13">
    <name type="scientific">Staphylococcus condimenti</name>
    <dbReference type="NCBI Taxonomy" id="70255"/>
    <lineage>
        <taxon>Bacteria</taxon>
        <taxon>Bacillati</taxon>
        <taxon>Bacillota</taxon>
        <taxon>Bacilli</taxon>
        <taxon>Bacillales</taxon>
        <taxon>Staphylococcaceae</taxon>
        <taxon>Staphylococcus</taxon>
    </lineage>
</organism>
<dbReference type="CDD" id="cd16344">
    <property type="entry name" value="LMWPAP"/>
    <property type="match status" value="1"/>
</dbReference>
<comment type="function">
    <text evidence="5">Dephosphorylates the phosphotyrosine-containing proteins.</text>
</comment>
<dbReference type="PANTHER" id="PTHR11717:SF31">
    <property type="entry name" value="LOW MOLECULAR WEIGHT PROTEIN-TYROSINE-PHOSPHATASE ETP-RELATED"/>
    <property type="match status" value="1"/>
</dbReference>
<dbReference type="GO" id="GO:0004725">
    <property type="term" value="F:protein tyrosine phosphatase activity"/>
    <property type="evidence" value="ECO:0007669"/>
    <property type="project" value="UniProtKB-EC"/>
</dbReference>
<dbReference type="InterPro" id="IPR036196">
    <property type="entry name" value="Ptyr_pPase_sf"/>
</dbReference>
<reference evidence="11 14" key="2">
    <citation type="submission" date="2021-01" db="EMBL/GenBank/DDBJ databases">
        <title>FDA dAtabase for Regulatory Grade micrObial Sequences (FDA-ARGOS): Supporting development and validation of Infectious Disease Dx tests.</title>
        <authorList>
            <person name="Sproer C."/>
            <person name="Gronow S."/>
            <person name="Severitt S."/>
            <person name="Schroder I."/>
            <person name="Tallon L."/>
            <person name="Sadzewicz L."/>
            <person name="Zhao X."/>
            <person name="Boylan J."/>
            <person name="Ott S."/>
            <person name="Bowen H."/>
            <person name="Vavikolanu K."/>
            <person name="Mehta A."/>
            <person name="Aluvathingal J."/>
            <person name="Nadendla S."/>
            <person name="Lowell S."/>
            <person name="Myers T."/>
            <person name="Yan Y."/>
            <person name="Sichtig H."/>
        </authorList>
    </citation>
    <scope>NUCLEOTIDE SEQUENCE [LARGE SCALE GENOMIC DNA]</scope>
    <source>
        <strain evidence="11 14">FDAARGOS_1148</strain>
    </source>
</reference>
<keyword evidence="14" id="KW-1185">Reference proteome</keyword>
<dbReference type="Pfam" id="PF01451">
    <property type="entry name" value="LMWPc"/>
    <property type="match status" value="1"/>
</dbReference>
<dbReference type="SUPFAM" id="SSF52788">
    <property type="entry name" value="Phosphotyrosine protein phosphatases I"/>
    <property type="match status" value="1"/>
</dbReference>
<dbReference type="AlphaFoldDB" id="A0A143PDK8"/>
<keyword evidence="3" id="KW-0378">Hydrolase</keyword>
<protein>
    <recommendedName>
        <fullName evidence="6">Low molecular weight protein-tyrosine-phosphatase PtpB</fullName>
        <ecNumber evidence="2">3.1.3.48</ecNumber>
    </recommendedName>
    <alternativeName>
        <fullName evidence="7">Phosphotyrosine phosphatase B</fullName>
    </alternativeName>
</protein>
<dbReference type="InterPro" id="IPR050438">
    <property type="entry name" value="LMW_PTPase"/>
</dbReference>
<dbReference type="SMART" id="SM00226">
    <property type="entry name" value="LMWPc"/>
    <property type="match status" value="1"/>
</dbReference>
<dbReference type="KEGG" id="scv:A4G25_12075"/>
<dbReference type="PANTHER" id="PTHR11717">
    <property type="entry name" value="LOW MOLECULAR WEIGHT PROTEIN TYROSINE PHOSPHATASE"/>
    <property type="match status" value="1"/>
</dbReference>
<feature type="domain" description="Phosphotyrosine protein phosphatase I" evidence="10">
    <location>
        <begin position="1"/>
        <end position="137"/>
    </location>
</feature>
<dbReference type="EC" id="3.1.3.48" evidence="2"/>
<evidence type="ECO:0000256" key="8">
    <source>
        <dbReference type="ARBA" id="ARBA00051722"/>
    </source>
</evidence>
<evidence type="ECO:0000313" key="14">
    <source>
        <dbReference type="Proteomes" id="UP000595942"/>
    </source>
</evidence>
<dbReference type="InterPro" id="IPR023485">
    <property type="entry name" value="Ptyr_pPase"/>
</dbReference>
<evidence type="ECO:0000256" key="9">
    <source>
        <dbReference type="PIRSR" id="PIRSR617867-1"/>
    </source>
</evidence>
<dbReference type="Proteomes" id="UP000293854">
    <property type="component" value="Unassembled WGS sequence"/>
</dbReference>
<evidence type="ECO:0000256" key="2">
    <source>
        <dbReference type="ARBA" id="ARBA00013064"/>
    </source>
</evidence>
<dbReference type="PRINTS" id="PR00719">
    <property type="entry name" value="LMWPTPASE"/>
</dbReference>
<comment type="similarity">
    <text evidence="1">Belongs to the low molecular weight phosphotyrosine protein phosphatase family.</text>
</comment>
<feature type="active site" description="Proton donor" evidence="9">
    <location>
        <position position="111"/>
    </location>
</feature>
<evidence type="ECO:0000256" key="7">
    <source>
        <dbReference type="ARBA" id="ARBA00041820"/>
    </source>
</evidence>
<evidence type="ECO:0000256" key="1">
    <source>
        <dbReference type="ARBA" id="ARBA00011063"/>
    </source>
</evidence>
<dbReference type="OrthoDB" id="9784339at2"/>
<accession>A0A143PDK8</accession>
<keyword evidence="4" id="KW-0904">Protein phosphatase</keyword>
<evidence type="ECO:0000259" key="10">
    <source>
        <dbReference type="SMART" id="SM00226"/>
    </source>
</evidence>
<dbReference type="EMBL" id="CP068073">
    <property type="protein sequence ID" value="QQS83905.1"/>
    <property type="molecule type" value="Genomic_DNA"/>
</dbReference>
<comment type="catalytic activity">
    <reaction evidence="8">
        <text>O-phospho-L-tyrosyl-[protein] + H2O = L-tyrosyl-[protein] + phosphate</text>
        <dbReference type="Rhea" id="RHEA:10684"/>
        <dbReference type="Rhea" id="RHEA-COMP:10136"/>
        <dbReference type="Rhea" id="RHEA-COMP:20101"/>
        <dbReference type="ChEBI" id="CHEBI:15377"/>
        <dbReference type="ChEBI" id="CHEBI:43474"/>
        <dbReference type="ChEBI" id="CHEBI:46858"/>
        <dbReference type="ChEBI" id="CHEBI:61978"/>
        <dbReference type="EC" id="3.1.3.48"/>
    </reaction>
</comment>
<proteinExistence type="inferred from homology"/>
<dbReference type="InterPro" id="IPR017867">
    <property type="entry name" value="Tyr_phospatase_low_mol_wt"/>
</dbReference>
<evidence type="ECO:0000313" key="13">
    <source>
        <dbReference type="Proteomes" id="UP000293854"/>
    </source>
</evidence>
<dbReference type="GeneID" id="93726097"/>